<dbReference type="OrthoDB" id="8860305at2759"/>
<comment type="caution">
    <text evidence="1">The sequence shown here is derived from an EMBL/GenBank/DDBJ whole genome shotgun (WGS) entry which is preliminary data.</text>
</comment>
<dbReference type="Proteomes" id="UP000618051">
    <property type="component" value="Unassembled WGS sequence"/>
</dbReference>
<keyword evidence="3" id="KW-1185">Reference proteome</keyword>
<dbReference type="InterPro" id="IPR043448">
    <property type="entry name" value="PKHO1/2"/>
</dbReference>
<evidence type="ECO:0000313" key="3">
    <source>
        <dbReference type="Proteomes" id="UP000618051"/>
    </source>
</evidence>
<evidence type="ECO:0000313" key="2">
    <source>
        <dbReference type="EMBL" id="KAI1235227.1"/>
    </source>
</evidence>
<dbReference type="PANTHER" id="PTHR15871:SF2">
    <property type="entry name" value="PLECKSTRIN HOMOLOGY DOMAIN-CONTAINING FAMILY O MEMBER 2"/>
    <property type="match status" value="1"/>
</dbReference>
<reference evidence="2 3" key="2">
    <citation type="journal article" date="2021" name="J. Hered.">
        <title>Feather Gene Expression Elucidates the Developmental Basis of Plumage Iridescence in African Starlings.</title>
        <authorList>
            <person name="Rubenstein D.R."/>
            <person name="Corvelo A."/>
            <person name="MacManes M.D."/>
            <person name="Maia R."/>
            <person name="Narzisi G."/>
            <person name="Rousaki A."/>
            <person name="Vandenabeele P."/>
            <person name="Shawkey M.D."/>
            <person name="Solomon J."/>
        </authorList>
    </citation>
    <scope>NUCLEOTIDE SEQUENCE [LARGE SCALE GENOMIC DNA]</scope>
    <source>
        <strain evidence="2">SS15</strain>
    </source>
</reference>
<dbReference type="PANTHER" id="PTHR15871">
    <property type="entry name" value="PH DOMAIN-CONTAINING PROTEIN"/>
    <property type="match status" value="1"/>
</dbReference>
<protein>
    <recommendedName>
        <fullName evidence="4">PH domain-containing protein</fullName>
    </recommendedName>
</protein>
<reference evidence="2" key="3">
    <citation type="submission" date="2022-01" db="EMBL/GenBank/DDBJ databases">
        <authorList>
            <person name="Rubenstein D.R."/>
        </authorList>
    </citation>
    <scope>NUCLEOTIDE SEQUENCE</scope>
    <source>
        <strain evidence="2">SS15</strain>
        <tissue evidence="2">Liver</tissue>
    </source>
</reference>
<gene>
    <name evidence="2" type="ORF">IHE44_0002867</name>
    <name evidence="1" type="ORF">IHE44_005118</name>
</gene>
<evidence type="ECO:0000313" key="1">
    <source>
        <dbReference type="EMBL" id="KAG0135579.1"/>
    </source>
</evidence>
<accession>A0A835U0R1</accession>
<proteinExistence type="predicted"/>
<name>A0A835U0R1_9PASS</name>
<dbReference type="InterPro" id="IPR011993">
    <property type="entry name" value="PH-like_dom_sf"/>
</dbReference>
<dbReference type="EMBL" id="JADDUC010000003">
    <property type="protein sequence ID" value="KAG0135579.1"/>
    <property type="molecule type" value="Genomic_DNA"/>
</dbReference>
<sequence>MQSVPEPTGKAQPVPDLSGESIMLGFIRKLEEQTGEEADPLGEGAEEQGGLVAIPTVSPGMAGDTKEGVSEKPKCAPTAEKYGWIKKSSGGLLGLWKDRYIQLRKTQLVVYEDEARRMKSAGLVLPGCKGGFVLSQALFSGLEAASARTEFAPEVRNYSGLCVQQGQT</sequence>
<dbReference type="GO" id="GO:0071888">
    <property type="term" value="P:macrophage apoptotic process"/>
    <property type="evidence" value="ECO:0007669"/>
    <property type="project" value="TreeGrafter"/>
</dbReference>
<evidence type="ECO:0008006" key="4">
    <source>
        <dbReference type="Google" id="ProtNLM"/>
    </source>
</evidence>
<dbReference type="AlphaFoldDB" id="A0A835U0R1"/>
<dbReference type="Gene3D" id="2.30.29.30">
    <property type="entry name" value="Pleckstrin-homology domain (PH domain)/Phosphotyrosine-binding domain (PTB)"/>
    <property type="match status" value="1"/>
</dbReference>
<dbReference type="EMBL" id="JADDUC020000013">
    <property type="protein sequence ID" value="KAI1235227.1"/>
    <property type="molecule type" value="Genomic_DNA"/>
</dbReference>
<organism evidence="1">
    <name type="scientific">Lamprotornis superbus</name>
    <dbReference type="NCBI Taxonomy" id="245042"/>
    <lineage>
        <taxon>Eukaryota</taxon>
        <taxon>Metazoa</taxon>
        <taxon>Chordata</taxon>
        <taxon>Craniata</taxon>
        <taxon>Vertebrata</taxon>
        <taxon>Euteleostomi</taxon>
        <taxon>Archelosauria</taxon>
        <taxon>Archosauria</taxon>
        <taxon>Dinosauria</taxon>
        <taxon>Saurischia</taxon>
        <taxon>Theropoda</taxon>
        <taxon>Coelurosauria</taxon>
        <taxon>Aves</taxon>
        <taxon>Neognathae</taxon>
        <taxon>Neoaves</taxon>
        <taxon>Telluraves</taxon>
        <taxon>Australaves</taxon>
        <taxon>Passeriformes</taxon>
        <taxon>Sturnidae</taxon>
        <taxon>Lamprotornis</taxon>
    </lineage>
</organism>
<reference evidence="1" key="1">
    <citation type="submission" date="2020-10" db="EMBL/GenBank/DDBJ databases">
        <title>Feather gene expression reveals the developmental basis of iridescence in African starlings.</title>
        <authorList>
            <person name="Rubenstein D.R."/>
        </authorList>
    </citation>
    <scope>NUCLEOTIDE SEQUENCE</scope>
    <source>
        <strain evidence="1">SS15</strain>
        <tissue evidence="1">Liver</tissue>
    </source>
</reference>
<dbReference type="SUPFAM" id="SSF50729">
    <property type="entry name" value="PH domain-like"/>
    <property type="match status" value="1"/>
</dbReference>